<protein>
    <submittedName>
        <fullName evidence="1">Amino acid synthesis family protein</fullName>
    </submittedName>
</protein>
<proteinExistence type="predicted"/>
<evidence type="ECO:0000313" key="1">
    <source>
        <dbReference type="EMBL" id="QNT71117.1"/>
    </source>
</evidence>
<dbReference type="Pfam" id="PF06684">
    <property type="entry name" value="AA_synth"/>
    <property type="match status" value="1"/>
</dbReference>
<accession>A0A7H1N5Y1</accession>
<evidence type="ECO:0000313" key="2">
    <source>
        <dbReference type="Proteomes" id="UP000516369"/>
    </source>
</evidence>
<dbReference type="AlphaFoldDB" id="A0A7H1N5Y1"/>
<keyword evidence="2" id="KW-1185">Reference proteome</keyword>
<dbReference type="SUPFAM" id="SSF160519">
    <property type="entry name" value="BB2672-like"/>
    <property type="match status" value="1"/>
</dbReference>
<reference evidence="1 2" key="1">
    <citation type="submission" date="2020-05" db="EMBL/GenBank/DDBJ databases">
        <title>Complete closed genome sequence of Defluviicoccus vanus.</title>
        <authorList>
            <person name="Bessarab I."/>
            <person name="Arumugam K."/>
            <person name="Maszenan A.M."/>
            <person name="Seviour R.J."/>
            <person name="Williams R.B."/>
        </authorList>
    </citation>
    <scope>NUCLEOTIDE SEQUENCE [LARGE SCALE GENOMIC DNA]</scope>
    <source>
        <strain evidence="1 2">Ben 114</strain>
    </source>
</reference>
<dbReference type="KEGG" id="dvn:HQ394_03965"/>
<dbReference type="Proteomes" id="UP000516369">
    <property type="component" value="Chromosome"/>
</dbReference>
<dbReference type="InterPro" id="IPR035936">
    <property type="entry name" value="BB2672"/>
</dbReference>
<sequence length="195" mass="20195">MTQPIIRKLVTIIEETHLEMGQAISPPTRKAAVAAVIANPFAGRFEADLEPLMAIGETLGGLLAARAVAALAVPAATIESYGKAAIVGEAGELEHAAAILHPRLGGPVRKVVERGAALIASSKKQGGIGTGIDVPLGHKDAAFVRSHFDAMEVRLADAPRADEIVVIVALTDSGRPLPRVGGLTKDQVKGEDGLR</sequence>
<organism evidence="1 2">
    <name type="scientific">Defluviicoccus vanus</name>
    <dbReference type="NCBI Taxonomy" id="111831"/>
    <lineage>
        <taxon>Bacteria</taxon>
        <taxon>Pseudomonadati</taxon>
        <taxon>Pseudomonadota</taxon>
        <taxon>Alphaproteobacteria</taxon>
        <taxon>Rhodospirillales</taxon>
        <taxon>Rhodospirillaceae</taxon>
        <taxon>Defluviicoccus</taxon>
    </lineage>
</organism>
<dbReference type="Gene3D" id="3.30.1330.110">
    <property type="entry name" value="BB2672"/>
    <property type="match status" value="1"/>
</dbReference>
<dbReference type="InterPro" id="IPR009569">
    <property type="entry name" value="AA_synth_put"/>
</dbReference>
<gene>
    <name evidence="1" type="ORF">HQ394_03965</name>
</gene>
<dbReference type="EMBL" id="CP053923">
    <property type="protein sequence ID" value="QNT71117.1"/>
    <property type="molecule type" value="Genomic_DNA"/>
</dbReference>
<name>A0A7H1N5Y1_9PROT</name>